<comment type="caution">
    <text evidence="2">The sequence shown here is derived from an EMBL/GenBank/DDBJ whole genome shotgun (WGS) entry which is preliminary data.</text>
</comment>
<keyword evidence="1" id="KW-0472">Membrane</keyword>
<keyword evidence="3" id="KW-1185">Reference proteome</keyword>
<protein>
    <submittedName>
        <fullName evidence="2">Uncharacterized protein</fullName>
    </submittedName>
</protein>
<accession>A0A226QTA1</accession>
<keyword evidence="1" id="KW-0812">Transmembrane</keyword>
<reference evidence="2 3" key="1">
    <citation type="submission" date="2017-04" db="EMBL/GenBank/DDBJ databases">
        <title>The genome sequence of Parageobacillus galactosidasius DSM 18751.</title>
        <authorList>
            <person name="Ramaloko W.T."/>
            <person name="Koen N."/>
            <person name="Polliack S."/>
            <person name="Aliyu H."/>
            <person name="Lebre P."/>
            <person name="Mohr T."/>
            <person name="Oswald F."/>
            <person name="Zwick M."/>
            <person name="Neumann A."/>
            <person name="Syldatk C."/>
            <person name="Cowan D."/>
            <person name="De Maayer P."/>
        </authorList>
    </citation>
    <scope>NUCLEOTIDE SEQUENCE [LARGE SCALE GENOMIC DNA]</scope>
    <source>
        <strain evidence="2 3">DSM 18751</strain>
    </source>
</reference>
<dbReference type="EMBL" id="NDYL01000001">
    <property type="protein sequence ID" value="OXB94820.1"/>
    <property type="molecule type" value="Genomic_DNA"/>
</dbReference>
<name>A0A226QTA1_9BACL</name>
<proteinExistence type="predicted"/>
<keyword evidence="1" id="KW-1133">Transmembrane helix</keyword>
<gene>
    <name evidence="2" type="ORF">B9L23_08130</name>
</gene>
<sequence>MFFVIGFSIYHTLHVIIKLNIKTPTVQYYYDFFCFIVQPILALILWVFAVIMEAKIKEKKKQQDTK</sequence>
<dbReference type="AlphaFoldDB" id="A0A226QTA1"/>
<evidence type="ECO:0000256" key="1">
    <source>
        <dbReference type="SAM" id="Phobius"/>
    </source>
</evidence>
<evidence type="ECO:0000313" key="3">
    <source>
        <dbReference type="Proteomes" id="UP000198394"/>
    </source>
</evidence>
<organism evidence="2 3">
    <name type="scientific">Parageobacillus galactosidasius</name>
    <dbReference type="NCBI Taxonomy" id="883812"/>
    <lineage>
        <taxon>Bacteria</taxon>
        <taxon>Bacillati</taxon>
        <taxon>Bacillota</taxon>
        <taxon>Bacilli</taxon>
        <taxon>Bacillales</taxon>
        <taxon>Anoxybacillaceae</taxon>
        <taxon>Parageobacillus</taxon>
    </lineage>
</organism>
<feature type="transmembrane region" description="Helical" evidence="1">
    <location>
        <begin position="28"/>
        <end position="51"/>
    </location>
</feature>
<evidence type="ECO:0000313" key="2">
    <source>
        <dbReference type="EMBL" id="OXB94820.1"/>
    </source>
</evidence>
<dbReference type="Proteomes" id="UP000198394">
    <property type="component" value="Unassembled WGS sequence"/>
</dbReference>